<dbReference type="AlphaFoldDB" id="A0AAV2QFP5"/>
<dbReference type="Proteomes" id="UP001497623">
    <property type="component" value="Unassembled WGS sequence"/>
</dbReference>
<accession>A0AAV2QFP5</accession>
<evidence type="ECO:0000256" key="1">
    <source>
        <dbReference type="SAM" id="Phobius"/>
    </source>
</evidence>
<feature type="non-terminal residue" evidence="2">
    <location>
        <position position="160"/>
    </location>
</feature>
<comment type="caution">
    <text evidence="2">The sequence shown here is derived from an EMBL/GenBank/DDBJ whole genome shotgun (WGS) entry which is preliminary data.</text>
</comment>
<keyword evidence="1" id="KW-1133">Transmembrane helix</keyword>
<proteinExistence type="predicted"/>
<feature type="transmembrane region" description="Helical" evidence="1">
    <location>
        <begin position="119"/>
        <end position="141"/>
    </location>
</feature>
<feature type="non-terminal residue" evidence="2">
    <location>
        <position position="1"/>
    </location>
</feature>
<protein>
    <submittedName>
        <fullName evidence="2">Uncharacterized protein</fullName>
    </submittedName>
</protein>
<evidence type="ECO:0000313" key="2">
    <source>
        <dbReference type="EMBL" id="CAL4079371.1"/>
    </source>
</evidence>
<evidence type="ECO:0000313" key="3">
    <source>
        <dbReference type="Proteomes" id="UP001497623"/>
    </source>
</evidence>
<keyword evidence="1" id="KW-0812">Transmembrane</keyword>
<name>A0AAV2QFP5_MEGNR</name>
<keyword evidence="1" id="KW-0472">Membrane</keyword>
<keyword evidence="3" id="KW-1185">Reference proteome</keyword>
<organism evidence="2 3">
    <name type="scientific">Meganyctiphanes norvegica</name>
    <name type="common">Northern krill</name>
    <name type="synonym">Thysanopoda norvegica</name>
    <dbReference type="NCBI Taxonomy" id="48144"/>
    <lineage>
        <taxon>Eukaryota</taxon>
        <taxon>Metazoa</taxon>
        <taxon>Ecdysozoa</taxon>
        <taxon>Arthropoda</taxon>
        <taxon>Crustacea</taxon>
        <taxon>Multicrustacea</taxon>
        <taxon>Malacostraca</taxon>
        <taxon>Eumalacostraca</taxon>
        <taxon>Eucarida</taxon>
        <taxon>Euphausiacea</taxon>
        <taxon>Euphausiidae</taxon>
        <taxon>Meganyctiphanes</taxon>
    </lineage>
</organism>
<gene>
    <name evidence="2" type="ORF">MNOR_LOCUS10965</name>
</gene>
<dbReference type="EMBL" id="CAXKWB010005662">
    <property type="protein sequence ID" value="CAL4079371.1"/>
    <property type="molecule type" value="Genomic_DNA"/>
</dbReference>
<sequence length="160" mass="17270">APSNEILPGSIKCTLWAEQVLHCSAKLDQDCTKIHGPEQGILFTLLITHNETKLGEERATTSEYNPVGEVEFSRVLLEVNYTVEASPVPLGNMVRNLLKGESKASTTIKFTDVSSNSGAVVGGIISALLIVGSLIIVIMFIRKRKQTQIPPVAQENSPGN</sequence>
<reference evidence="2 3" key="1">
    <citation type="submission" date="2024-05" db="EMBL/GenBank/DDBJ databases">
        <authorList>
            <person name="Wallberg A."/>
        </authorList>
    </citation>
    <scope>NUCLEOTIDE SEQUENCE [LARGE SCALE GENOMIC DNA]</scope>
</reference>